<gene>
    <name evidence="2" type="ORF">WT27_10915</name>
</gene>
<comment type="caution">
    <text evidence="2">The sequence shown here is derived from an EMBL/GenBank/DDBJ whole genome shotgun (WGS) entry which is preliminary data.</text>
</comment>
<protein>
    <submittedName>
        <fullName evidence="2">Uncharacterized protein</fullName>
    </submittedName>
</protein>
<organism evidence="2 3">
    <name type="scientific">Burkholderia territorii</name>
    <dbReference type="NCBI Taxonomy" id="1503055"/>
    <lineage>
        <taxon>Bacteria</taxon>
        <taxon>Pseudomonadati</taxon>
        <taxon>Pseudomonadota</taxon>
        <taxon>Betaproteobacteria</taxon>
        <taxon>Burkholderiales</taxon>
        <taxon>Burkholderiaceae</taxon>
        <taxon>Burkholderia</taxon>
        <taxon>Burkholderia cepacia complex</taxon>
    </lineage>
</organism>
<dbReference type="EMBL" id="LPEQ01000106">
    <property type="protein sequence ID" value="KVV42323.1"/>
    <property type="molecule type" value="Genomic_DNA"/>
</dbReference>
<evidence type="ECO:0000313" key="3">
    <source>
        <dbReference type="Proteomes" id="UP000062317"/>
    </source>
</evidence>
<name>A0A119AQI5_9BURK</name>
<feature type="compositionally biased region" description="Basic and acidic residues" evidence="1">
    <location>
        <begin position="15"/>
        <end position="24"/>
    </location>
</feature>
<evidence type="ECO:0000256" key="1">
    <source>
        <dbReference type="SAM" id="MobiDB-lite"/>
    </source>
</evidence>
<reference evidence="2 3" key="1">
    <citation type="submission" date="2015-11" db="EMBL/GenBank/DDBJ databases">
        <title>Expanding the genomic diversity of Burkholderia species for the development of highly accurate diagnostics.</title>
        <authorList>
            <person name="Sahl J."/>
            <person name="Keim P."/>
            <person name="Wagner D."/>
        </authorList>
    </citation>
    <scope>NUCLEOTIDE SEQUENCE [LARGE SCALE GENOMIC DNA]</scope>
    <source>
        <strain evidence="2 3">MSMB1301WGS</strain>
    </source>
</reference>
<dbReference type="Proteomes" id="UP000062317">
    <property type="component" value="Unassembled WGS sequence"/>
</dbReference>
<sequence length="80" mass="8843">MNKMSRRVPACAQPRPERSAHTSPDEPTAMIQQTLIRDQVPARDEADACFIIAARIASSRFGKTRASRACGLYTGSPRRI</sequence>
<keyword evidence="3" id="KW-1185">Reference proteome</keyword>
<accession>A0A119AQI5</accession>
<feature type="region of interest" description="Disordered" evidence="1">
    <location>
        <begin position="1"/>
        <end position="29"/>
    </location>
</feature>
<proteinExistence type="predicted"/>
<dbReference type="AlphaFoldDB" id="A0A119AQI5"/>
<evidence type="ECO:0000313" key="2">
    <source>
        <dbReference type="EMBL" id="KVV42323.1"/>
    </source>
</evidence>